<protein>
    <submittedName>
        <fullName evidence="2">GNAT family N-acetyltransferase</fullName>
    </submittedName>
</protein>
<evidence type="ECO:0000259" key="1">
    <source>
        <dbReference type="Pfam" id="PF13302"/>
    </source>
</evidence>
<proteinExistence type="predicted"/>
<sequence>MELLQLEISTSRLFLQTISMKYQEDIFREFNQEITTYMYTNPPKNISDTENFINDSLLEIKKRENLVLVILNKNSLKFLGCTGIHEINSNEPELGIWLKKSAHGKGYGLEAIIGLKTWAEENLDFQHLVYCADKANIPSRRIPEKLGGKIIREYKKTNLSGKVLNILEYVLPKIGD</sequence>
<dbReference type="SUPFAM" id="SSF55729">
    <property type="entry name" value="Acyl-CoA N-acyltransferases (Nat)"/>
    <property type="match status" value="1"/>
</dbReference>
<dbReference type="EMBL" id="JACJTA010000036">
    <property type="protein sequence ID" value="MBD2606211.1"/>
    <property type="molecule type" value="Genomic_DNA"/>
</dbReference>
<accession>A0ABR8GSI1</accession>
<organism evidence="2 3">
    <name type="scientific">Scytonema hofmannii FACHB-248</name>
    <dbReference type="NCBI Taxonomy" id="1842502"/>
    <lineage>
        <taxon>Bacteria</taxon>
        <taxon>Bacillati</taxon>
        <taxon>Cyanobacteriota</taxon>
        <taxon>Cyanophyceae</taxon>
        <taxon>Nostocales</taxon>
        <taxon>Scytonemataceae</taxon>
        <taxon>Scytonema</taxon>
    </lineage>
</organism>
<dbReference type="Gene3D" id="3.40.630.30">
    <property type="match status" value="1"/>
</dbReference>
<dbReference type="InterPro" id="IPR016181">
    <property type="entry name" value="Acyl_CoA_acyltransferase"/>
</dbReference>
<dbReference type="RefSeq" id="WP_029637870.1">
    <property type="nucleotide sequence ID" value="NZ_JACJTA010000036.1"/>
</dbReference>
<dbReference type="PANTHER" id="PTHR43792:SF1">
    <property type="entry name" value="N-ACETYLTRANSFERASE DOMAIN-CONTAINING PROTEIN"/>
    <property type="match status" value="1"/>
</dbReference>
<dbReference type="Pfam" id="PF13302">
    <property type="entry name" value="Acetyltransf_3"/>
    <property type="match status" value="1"/>
</dbReference>
<dbReference type="PANTHER" id="PTHR43792">
    <property type="entry name" value="GNAT FAMILY, PUTATIVE (AFU_ORTHOLOGUE AFUA_3G00765)-RELATED-RELATED"/>
    <property type="match status" value="1"/>
</dbReference>
<dbReference type="Proteomes" id="UP000660380">
    <property type="component" value="Unassembled WGS sequence"/>
</dbReference>
<reference evidence="2 3" key="1">
    <citation type="journal article" date="2020" name="ISME J.">
        <title>Comparative genomics reveals insights into cyanobacterial evolution and habitat adaptation.</title>
        <authorList>
            <person name="Chen M.Y."/>
            <person name="Teng W.K."/>
            <person name="Zhao L."/>
            <person name="Hu C.X."/>
            <person name="Zhou Y.K."/>
            <person name="Han B.P."/>
            <person name="Song L.R."/>
            <person name="Shu W.S."/>
        </authorList>
    </citation>
    <scope>NUCLEOTIDE SEQUENCE [LARGE SCALE GENOMIC DNA]</scope>
    <source>
        <strain evidence="2 3">FACHB-248</strain>
    </source>
</reference>
<evidence type="ECO:0000313" key="3">
    <source>
        <dbReference type="Proteomes" id="UP000660380"/>
    </source>
</evidence>
<keyword evidence="3" id="KW-1185">Reference proteome</keyword>
<name>A0ABR8GSI1_9CYAN</name>
<feature type="domain" description="N-acetyltransferase" evidence="1">
    <location>
        <begin position="12"/>
        <end position="148"/>
    </location>
</feature>
<comment type="caution">
    <text evidence="2">The sequence shown here is derived from an EMBL/GenBank/DDBJ whole genome shotgun (WGS) entry which is preliminary data.</text>
</comment>
<dbReference type="InterPro" id="IPR000182">
    <property type="entry name" value="GNAT_dom"/>
</dbReference>
<evidence type="ECO:0000313" key="2">
    <source>
        <dbReference type="EMBL" id="MBD2606211.1"/>
    </source>
</evidence>
<gene>
    <name evidence="2" type="ORF">H6G81_17170</name>
</gene>
<dbReference type="InterPro" id="IPR051531">
    <property type="entry name" value="N-acetyltransferase"/>
</dbReference>